<gene>
    <name evidence="1" type="ORF">WLH_00872</name>
</gene>
<dbReference type="EMBL" id="CP015085">
    <property type="protein sequence ID" value="ANK02133.1"/>
    <property type="molecule type" value="Genomic_DNA"/>
</dbReference>
<sequence>MVETRRIGRFGNIHSTIDAVHHHLQHGSDDSATGNKVST</sequence>
<proteinExistence type="predicted"/>
<dbReference type="Proteomes" id="UP000183316">
    <property type="component" value="Chromosome"/>
</dbReference>
<dbReference type="AlphaFoldDB" id="A0A192C7V0"/>
<organism evidence="1 2">
    <name type="scientific">Escherichia coli O25b:H4</name>
    <dbReference type="NCBI Taxonomy" id="941280"/>
    <lineage>
        <taxon>Bacteria</taxon>
        <taxon>Pseudomonadati</taxon>
        <taxon>Pseudomonadota</taxon>
        <taxon>Gammaproteobacteria</taxon>
        <taxon>Enterobacterales</taxon>
        <taxon>Enterobacteriaceae</taxon>
        <taxon>Escherichia</taxon>
    </lineage>
</organism>
<reference evidence="1 2" key="1">
    <citation type="submission" date="2016-03" db="EMBL/GenBank/DDBJ databases">
        <title>Genome Sequence and Comparative Pathogenic Determinants of Uropathogenic Escherichia coli O25b:H4, a Clinical Isolate from Saudi Arabia.</title>
        <authorList>
            <person name="Alyamani E.A.J."/>
            <person name="Khiyami M.A."/>
            <person name="Booq R.Y."/>
            <person name="Bahwerth F.S."/>
            <person name="Vaisvil B."/>
            <person name="Schmitt D.P."/>
            <person name="Kapatral V."/>
        </authorList>
    </citation>
    <scope>NUCLEOTIDE SEQUENCE [LARGE SCALE GENOMIC DNA]</scope>
    <source>
        <strain evidence="1 2">O25b:H4</strain>
    </source>
</reference>
<name>A0A192C7V0_ECO25</name>
<evidence type="ECO:0000313" key="2">
    <source>
        <dbReference type="Proteomes" id="UP000183316"/>
    </source>
</evidence>
<protein>
    <submittedName>
        <fullName evidence="1">Uncharacterized protein</fullName>
    </submittedName>
</protein>
<accession>A0A192C7V0</accession>
<evidence type="ECO:0000313" key="1">
    <source>
        <dbReference type="EMBL" id="ANK02133.1"/>
    </source>
</evidence>